<protein>
    <submittedName>
        <fullName evidence="1">Capsular biosynthesis protein</fullName>
    </submittedName>
</protein>
<organism evidence="1">
    <name type="scientific">Thermodesulfobacterium geofontis</name>
    <dbReference type="NCBI Taxonomy" id="1295609"/>
    <lineage>
        <taxon>Bacteria</taxon>
        <taxon>Pseudomonadati</taxon>
        <taxon>Thermodesulfobacteriota</taxon>
        <taxon>Thermodesulfobacteria</taxon>
        <taxon>Thermodesulfobacteriales</taxon>
        <taxon>Thermodesulfobacteriaceae</taxon>
        <taxon>Thermodesulfobacterium</taxon>
    </lineage>
</organism>
<dbReference type="CDD" id="cd16441">
    <property type="entry name" value="beta_Kdo_transferase_KpsS"/>
    <property type="match status" value="1"/>
</dbReference>
<comment type="caution">
    <text evidence="1">The sequence shown here is derived from an EMBL/GenBank/DDBJ whole genome shotgun (WGS) entry which is preliminary data.</text>
</comment>
<reference evidence="1" key="1">
    <citation type="journal article" date="2020" name="mSystems">
        <title>Genome- and Community-Level Interaction Insights into Carbon Utilization and Element Cycling Functions of Hydrothermarchaeota in Hydrothermal Sediment.</title>
        <authorList>
            <person name="Zhou Z."/>
            <person name="Liu Y."/>
            <person name="Xu W."/>
            <person name="Pan J."/>
            <person name="Luo Z.H."/>
            <person name="Li M."/>
        </authorList>
    </citation>
    <scope>NUCLEOTIDE SEQUENCE [LARGE SCALE GENOMIC DNA]</scope>
    <source>
        <strain evidence="1">SpSt-106</strain>
    </source>
</reference>
<accession>A0A7V6CDK7</accession>
<dbReference type="Pfam" id="PF05159">
    <property type="entry name" value="Capsule_synth"/>
    <property type="match status" value="1"/>
</dbReference>
<dbReference type="AlphaFoldDB" id="A0A7V6CDK7"/>
<proteinExistence type="predicted"/>
<dbReference type="EMBL" id="DRWR01000068">
    <property type="protein sequence ID" value="HHQ15913.1"/>
    <property type="molecule type" value="Genomic_DNA"/>
</dbReference>
<evidence type="ECO:0000313" key="1">
    <source>
        <dbReference type="EMBL" id="HHQ15913.1"/>
    </source>
</evidence>
<dbReference type="InterPro" id="IPR007833">
    <property type="entry name" value="Capsule_polysaccharide_synth"/>
</dbReference>
<dbReference type="GO" id="GO:0015774">
    <property type="term" value="P:polysaccharide transport"/>
    <property type="evidence" value="ECO:0007669"/>
    <property type="project" value="InterPro"/>
</dbReference>
<sequence>MARDVEKELLPYKSVLLLQGPKGLFFYKLGKYLKSLGKKVYKVNFNGGDLITYPDFKNSYNFTDKFEKFRKFLENLIDEKKIDLVLMYGDYKPYHKFAIEVCKDYQIGWYVFEEGYIRPHYITMEKWGVNGFSNIPRDPQFYLNLPNFEIPEPKPNEFRFSKRALSSFLHYLFLELLRWKFPHYKPYKNYFPYVPYLLCLLRGVIRKQIYKITEKPIFSLLTGELKKRYFLVPLQVFNDSQVLLHSEYNSVGEFIEEVLESFSKHALKEHFIVFKHHPVDRGFVCYKKLIKNLAEKFGIKGRVFYVHDLHLPTLIKNSLGVVMINSTVGLQALYHNIPVKAMGRAIYDIPGLTFQGELKDFWKDPGTIDRKLFKKFYNYVVKTTQLNGSFWGRFPFE</sequence>
<dbReference type="GO" id="GO:0000271">
    <property type="term" value="P:polysaccharide biosynthetic process"/>
    <property type="evidence" value="ECO:0007669"/>
    <property type="project" value="InterPro"/>
</dbReference>
<gene>
    <name evidence="1" type="ORF">ENM15_03740</name>
</gene>
<name>A0A7V6CDK7_9BACT</name>